<protein>
    <recommendedName>
        <fullName evidence="3">Condensation domain-containing protein</fullName>
    </recommendedName>
</protein>
<sequence>MPRSDRHAVRSVEEIGEHRPSALDVALAHSRNIAVFGPVPDLDRDLLTVRLRSIAAEVPRLRLDPFSADGTWTRRTDTLVVEDLAAPTPSGDLPDVPGAQLGVIATHVRHYDPAPLRVAVCDDHLVVDHSHGLGDGRLAPTLQAVLLDSAPPSVHAALAHDAPAGSVRRALADQVLRHPRRLAEARRLRADNAPEADLAEPVTVDPNRVRTVSVTVPADRVAALRQRISTMDGASDASSTVAIWVAALRRAGVATDEVVQVLVDCRRYLRRGDAGMGNLAIALPIRMPAPVTPASVRQRVRTATESAWPLAVLGISATRARLRRGTPPSSPEPAETVRRSPHVRLSVSDIGRLPIFDGVVPPAPASPPQLGAGIDPDGPEALTLLVSETGGARTLSATFHADVIDARAVHSALTDICRDPVAVLETAGP</sequence>
<comment type="caution">
    <text evidence="1">The sequence shown here is derived from an EMBL/GenBank/DDBJ whole genome shotgun (WGS) entry which is preliminary data.</text>
</comment>
<dbReference type="SUPFAM" id="SSF52777">
    <property type="entry name" value="CoA-dependent acyltransferases"/>
    <property type="match status" value="1"/>
</dbReference>
<dbReference type="Proteomes" id="UP001205740">
    <property type="component" value="Unassembled WGS sequence"/>
</dbReference>
<name>A0ABT1H3R3_9NOCA</name>
<evidence type="ECO:0000313" key="1">
    <source>
        <dbReference type="EMBL" id="MCP2161382.1"/>
    </source>
</evidence>
<evidence type="ECO:0008006" key="3">
    <source>
        <dbReference type="Google" id="ProtNLM"/>
    </source>
</evidence>
<dbReference type="RefSeq" id="WP_253654942.1">
    <property type="nucleotide sequence ID" value="NZ_BAAAOE010000002.1"/>
</dbReference>
<organism evidence="1 2">
    <name type="scientific">Williamsia serinedens</name>
    <dbReference type="NCBI Taxonomy" id="391736"/>
    <lineage>
        <taxon>Bacteria</taxon>
        <taxon>Bacillati</taxon>
        <taxon>Actinomycetota</taxon>
        <taxon>Actinomycetes</taxon>
        <taxon>Mycobacteriales</taxon>
        <taxon>Nocardiaceae</taxon>
        <taxon>Williamsia</taxon>
    </lineage>
</organism>
<proteinExistence type="predicted"/>
<reference evidence="1 2" key="1">
    <citation type="submission" date="2022-06" db="EMBL/GenBank/DDBJ databases">
        <title>Genomic Encyclopedia of Archaeal and Bacterial Type Strains, Phase II (KMG-II): from individual species to whole genera.</title>
        <authorList>
            <person name="Goeker M."/>
        </authorList>
    </citation>
    <scope>NUCLEOTIDE SEQUENCE [LARGE SCALE GENOMIC DNA]</scope>
    <source>
        <strain evidence="1 2">DSM 45037</strain>
    </source>
</reference>
<evidence type="ECO:0000313" key="2">
    <source>
        <dbReference type="Proteomes" id="UP001205740"/>
    </source>
</evidence>
<dbReference type="EMBL" id="JAMTCG010000004">
    <property type="protein sequence ID" value="MCP2161382.1"/>
    <property type="molecule type" value="Genomic_DNA"/>
</dbReference>
<accession>A0ABT1H3R3</accession>
<keyword evidence="2" id="KW-1185">Reference proteome</keyword>
<gene>
    <name evidence="1" type="ORF">LX12_002577</name>
</gene>